<dbReference type="Proteomes" id="UP000748531">
    <property type="component" value="Unassembled WGS sequence"/>
</dbReference>
<feature type="transmembrane region" description="Helical" evidence="1">
    <location>
        <begin position="73"/>
        <end position="95"/>
    </location>
</feature>
<reference evidence="2" key="1">
    <citation type="submission" date="2019-05" db="EMBL/GenBank/DDBJ databases">
        <title>Annotation for the trematode Paragonimus heterotremus.</title>
        <authorList>
            <person name="Choi Y.-J."/>
        </authorList>
    </citation>
    <scope>NUCLEOTIDE SEQUENCE</scope>
    <source>
        <strain evidence="2">LC</strain>
    </source>
</reference>
<keyword evidence="3" id="KW-1185">Reference proteome</keyword>
<dbReference type="OrthoDB" id="6258837at2759"/>
<keyword evidence="1" id="KW-0472">Membrane</keyword>
<evidence type="ECO:0000313" key="3">
    <source>
        <dbReference type="Proteomes" id="UP000748531"/>
    </source>
</evidence>
<sequence>MLCTPGLEDSNCSQPPPCKCPVNHAVTFFIGFLTGLVVTVFLFVGIILLTGSLRQKTEGNNVQYIEKTPDPQITLQTLGLWVLGHLAITASLVGLQEIVRRRKSK</sequence>
<dbReference type="EMBL" id="LUCH01012753">
    <property type="protein sequence ID" value="KAF5395469.1"/>
    <property type="molecule type" value="Genomic_DNA"/>
</dbReference>
<evidence type="ECO:0000313" key="2">
    <source>
        <dbReference type="EMBL" id="KAF5395469.1"/>
    </source>
</evidence>
<feature type="transmembrane region" description="Helical" evidence="1">
    <location>
        <begin position="28"/>
        <end position="53"/>
    </location>
</feature>
<organism evidence="2 3">
    <name type="scientific">Paragonimus heterotremus</name>
    <dbReference type="NCBI Taxonomy" id="100268"/>
    <lineage>
        <taxon>Eukaryota</taxon>
        <taxon>Metazoa</taxon>
        <taxon>Spiralia</taxon>
        <taxon>Lophotrochozoa</taxon>
        <taxon>Platyhelminthes</taxon>
        <taxon>Trematoda</taxon>
        <taxon>Digenea</taxon>
        <taxon>Plagiorchiida</taxon>
        <taxon>Troglotremata</taxon>
        <taxon>Troglotrematidae</taxon>
        <taxon>Paragonimus</taxon>
    </lineage>
</organism>
<accession>A0A8J4WDA9</accession>
<comment type="caution">
    <text evidence="2">The sequence shown here is derived from an EMBL/GenBank/DDBJ whole genome shotgun (WGS) entry which is preliminary data.</text>
</comment>
<dbReference type="AlphaFoldDB" id="A0A8J4WDA9"/>
<protein>
    <submittedName>
        <fullName evidence="2">Uncharacterized protein</fullName>
    </submittedName>
</protein>
<proteinExistence type="predicted"/>
<keyword evidence="1" id="KW-0812">Transmembrane</keyword>
<gene>
    <name evidence="2" type="ORF">PHET_12110</name>
</gene>
<evidence type="ECO:0000256" key="1">
    <source>
        <dbReference type="SAM" id="Phobius"/>
    </source>
</evidence>
<name>A0A8J4WDA9_9TREM</name>
<keyword evidence="1" id="KW-1133">Transmembrane helix</keyword>